<sequence>MDRNKLMPTKKYDRVMPRVYSDPRLSLNSQSFVTRHEKSPSKVGGKPSTSNVSSSIFSELPVVLNDYNPVEHVKKVMTPRVVKPRKTVKSLDPCLSPVKPRVFARPRVSHRPPNSAPSLPRRDTEGWSDALRQCHSSHSQTQLHELKSEIQSFRETERFQALKAKLYESCGVVLNDDGQLCEDKSVQVDPEEKALTSCQLIREPTSLGNIAYLASCPYKGNVLS</sequence>
<dbReference type="EMBL" id="JAHIBW010000018">
    <property type="protein sequence ID" value="KAG7301915.1"/>
    <property type="molecule type" value="Genomic_DNA"/>
</dbReference>
<gene>
    <name evidence="2" type="ORF">JYU34_013334</name>
</gene>
<organism evidence="2 3">
    <name type="scientific">Plutella xylostella</name>
    <name type="common">Diamondback moth</name>
    <name type="synonym">Plutella maculipennis</name>
    <dbReference type="NCBI Taxonomy" id="51655"/>
    <lineage>
        <taxon>Eukaryota</taxon>
        <taxon>Metazoa</taxon>
        <taxon>Ecdysozoa</taxon>
        <taxon>Arthropoda</taxon>
        <taxon>Hexapoda</taxon>
        <taxon>Insecta</taxon>
        <taxon>Pterygota</taxon>
        <taxon>Neoptera</taxon>
        <taxon>Endopterygota</taxon>
        <taxon>Lepidoptera</taxon>
        <taxon>Glossata</taxon>
        <taxon>Ditrysia</taxon>
        <taxon>Yponomeutoidea</taxon>
        <taxon>Plutellidae</taxon>
        <taxon>Plutella</taxon>
    </lineage>
</organism>
<proteinExistence type="predicted"/>
<reference evidence="2 3" key="1">
    <citation type="submission" date="2021-06" db="EMBL/GenBank/DDBJ databases">
        <title>A haploid diamondback moth (Plutella xylostella L.) genome assembly resolves 31 chromosomes and identifies a diamide resistance mutation.</title>
        <authorList>
            <person name="Ward C.M."/>
            <person name="Perry K.D."/>
            <person name="Baker G."/>
            <person name="Powis K."/>
            <person name="Heckel D.G."/>
            <person name="Baxter S.W."/>
        </authorList>
    </citation>
    <scope>NUCLEOTIDE SEQUENCE [LARGE SCALE GENOMIC DNA]</scope>
    <source>
        <strain evidence="2 3">LV</strain>
        <tissue evidence="2">Single pupa</tissue>
    </source>
</reference>
<keyword evidence="3" id="KW-1185">Reference proteome</keyword>
<name>A0ABQ7Q9K9_PLUXY</name>
<accession>A0ABQ7Q9K9</accession>
<feature type="region of interest" description="Disordered" evidence="1">
    <location>
        <begin position="103"/>
        <end position="140"/>
    </location>
</feature>
<protein>
    <submittedName>
        <fullName evidence="2">Uncharacterized protein</fullName>
    </submittedName>
</protein>
<comment type="caution">
    <text evidence="2">The sequence shown here is derived from an EMBL/GenBank/DDBJ whole genome shotgun (WGS) entry which is preliminary data.</text>
</comment>
<dbReference type="Proteomes" id="UP000823941">
    <property type="component" value="Chromosome 18"/>
</dbReference>
<feature type="compositionally biased region" description="Basic and acidic residues" evidence="1">
    <location>
        <begin position="1"/>
        <end position="16"/>
    </location>
</feature>
<feature type="region of interest" description="Disordered" evidence="1">
    <location>
        <begin position="1"/>
        <end position="52"/>
    </location>
</feature>
<evidence type="ECO:0000256" key="1">
    <source>
        <dbReference type="SAM" id="MobiDB-lite"/>
    </source>
</evidence>
<evidence type="ECO:0000313" key="3">
    <source>
        <dbReference type="Proteomes" id="UP000823941"/>
    </source>
</evidence>
<evidence type="ECO:0000313" key="2">
    <source>
        <dbReference type="EMBL" id="KAG7301915.1"/>
    </source>
</evidence>